<dbReference type="SUPFAM" id="SSF141066">
    <property type="entry name" value="ICP-like"/>
    <property type="match status" value="1"/>
</dbReference>
<accession>A0A0P6XCW9</accession>
<dbReference type="InterPro" id="IPR018990">
    <property type="entry name" value="Prot_inh_I42_chagasin"/>
</dbReference>
<keyword evidence="3" id="KW-0789">Thiol protease inhibitor</keyword>
<proteinExistence type="inferred from homology"/>
<dbReference type="Pfam" id="PF00112">
    <property type="entry name" value="Peptidase_C1"/>
    <property type="match status" value="1"/>
</dbReference>
<dbReference type="GO" id="GO:0006508">
    <property type="term" value="P:proteolysis"/>
    <property type="evidence" value="ECO:0007669"/>
    <property type="project" value="InterPro"/>
</dbReference>
<dbReference type="GO" id="GO:0004869">
    <property type="term" value="F:cysteine-type endopeptidase inhibitor activity"/>
    <property type="evidence" value="ECO:0007669"/>
    <property type="project" value="UniProtKB-KW"/>
</dbReference>
<comment type="caution">
    <text evidence="5">The sequence shown here is derived from an EMBL/GenBank/DDBJ whole genome shotgun (WGS) entry which is preliminary data.</text>
</comment>
<dbReference type="SUPFAM" id="SSF54001">
    <property type="entry name" value="Cysteine proteinases"/>
    <property type="match status" value="1"/>
</dbReference>
<dbReference type="Proteomes" id="UP000050501">
    <property type="component" value="Unassembled WGS sequence"/>
</dbReference>
<comment type="similarity">
    <text evidence="1">Belongs to the peptidase C1 family.</text>
</comment>
<dbReference type="InterPro" id="IPR038765">
    <property type="entry name" value="Papain-like_cys_pep_sf"/>
</dbReference>
<evidence type="ECO:0000313" key="5">
    <source>
        <dbReference type="EMBL" id="KPL80712.1"/>
    </source>
</evidence>
<organism evidence="5 6">
    <name type="scientific">Levilinea saccharolytica</name>
    <dbReference type="NCBI Taxonomy" id="229921"/>
    <lineage>
        <taxon>Bacteria</taxon>
        <taxon>Bacillati</taxon>
        <taxon>Chloroflexota</taxon>
        <taxon>Anaerolineae</taxon>
        <taxon>Anaerolineales</taxon>
        <taxon>Anaerolineaceae</taxon>
        <taxon>Levilinea</taxon>
    </lineage>
</organism>
<keyword evidence="2" id="KW-0646">Protease inhibitor</keyword>
<dbReference type="Gene3D" id="3.90.70.10">
    <property type="entry name" value="Cysteine proteinases"/>
    <property type="match status" value="1"/>
</dbReference>
<dbReference type="PANTHER" id="PTHR12411">
    <property type="entry name" value="CYSTEINE PROTEASE FAMILY C1-RELATED"/>
    <property type="match status" value="1"/>
</dbReference>
<name>A0A0P6XCW9_9CHLR</name>
<dbReference type="InterPro" id="IPR013128">
    <property type="entry name" value="Peptidase_C1A"/>
</dbReference>
<evidence type="ECO:0000256" key="2">
    <source>
        <dbReference type="ARBA" id="ARBA00022690"/>
    </source>
</evidence>
<dbReference type="Pfam" id="PF09394">
    <property type="entry name" value="Inhibitor_I42"/>
    <property type="match status" value="1"/>
</dbReference>
<dbReference type="InterPro" id="IPR000169">
    <property type="entry name" value="Pept_cys_AS"/>
</dbReference>
<keyword evidence="6" id="KW-1185">Reference proteome</keyword>
<evidence type="ECO:0000256" key="1">
    <source>
        <dbReference type="ARBA" id="ARBA00008455"/>
    </source>
</evidence>
<dbReference type="RefSeq" id="WP_062417669.1">
    <property type="nucleotide sequence ID" value="NZ_DF967974.1"/>
</dbReference>
<dbReference type="GO" id="GO:0008234">
    <property type="term" value="F:cysteine-type peptidase activity"/>
    <property type="evidence" value="ECO:0007669"/>
    <property type="project" value="InterPro"/>
</dbReference>
<dbReference type="AlphaFoldDB" id="A0A0P6XCW9"/>
<dbReference type="OrthoDB" id="5506354at2"/>
<dbReference type="InterPro" id="IPR036331">
    <property type="entry name" value="Chagasin-like_sf"/>
</dbReference>
<dbReference type="Gene3D" id="2.60.40.2020">
    <property type="match status" value="1"/>
</dbReference>
<dbReference type="EMBL" id="LGCM01000039">
    <property type="protein sequence ID" value="KPL80712.1"/>
    <property type="molecule type" value="Genomic_DNA"/>
</dbReference>
<dbReference type="SMART" id="SM00645">
    <property type="entry name" value="Pept_C1"/>
    <property type="match status" value="1"/>
</dbReference>
<protein>
    <recommendedName>
        <fullName evidence="4">Peptidase C1A papain C-terminal domain-containing protein</fullName>
    </recommendedName>
</protein>
<evidence type="ECO:0000256" key="3">
    <source>
        <dbReference type="ARBA" id="ARBA00022704"/>
    </source>
</evidence>
<dbReference type="PROSITE" id="PS00139">
    <property type="entry name" value="THIOL_PROTEASE_CYS"/>
    <property type="match status" value="1"/>
</dbReference>
<dbReference type="STRING" id="229921.ADN01_11325"/>
<dbReference type="InterPro" id="IPR000668">
    <property type="entry name" value="Peptidase_C1A_C"/>
</dbReference>
<feature type="domain" description="Peptidase C1A papain C-terminal" evidence="4">
    <location>
        <begin position="259"/>
        <end position="490"/>
    </location>
</feature>
<dbReference type="InterPro" id="IPR039417">
    <property type="entry name" value="Peptidase_C1A_papain-like"/>
</dbReference>
<evidence type="ECO:0000313" key="6">
    <source>
        <dbReference type="Proteomes" id="UP000050501"/>
    </source>
</evidence>
<evidence type="ECO:0000259" key="4">
    <source>
        <dbReference type="SMART" id="SM00645"/>
    </source>
</evidence>
<dbReference type="CDD" id="cd02248">
    <property type="entry name" value="Peptidase_C1A"/>
    <property type="match status" value="1"/>
</dbReference>
<reference evidence="5 6" key="1">
    <citation type="submission" date="2015-07" db="EMBL/GenBank/DDBJ databases">
        <title>Genome sequence of Levilinea saccharolytica DSM 16555.</title>
        <authorList>
            <person name="Hemp J."/>
            <person name="Ward L.M."/>
            <person name="Pace L.A."/>
            <person name="Fischer W.W."/>
        </authorList>
    </citation>
    <scope>NUCLEOTIDE SEQUENCE [LARGE SCALE GENOMIC DNA]</scope>
    <source>
        <strain evidence="5 6">KIBI-1</strain>
    </source>
</reference>
<gene>
    <name evidence="5" type="ORF">ADN01_11325</name>
</gene>
<sequence>MVSTRQSVHWAVSALVMISLVLSAFVMVNPTPVKAQAGETQWELVLVTSVPVGEVSALGGAEAARASLEGELTEALGEAASFAVEPTGQSAEAANFQVLVRGTGGLEQLQQVVFQNLSGLFPFAGAAMDVEIAAAMPAEAVMTVRLDGNMTTGYGWQLDDPDGRFEVVEHMVAQKGKALGAPSVDTLQIKALQGGDAKLRLTYRRAWQAEEARYTVRLSTAEMPAEFSLVQPYVEDLSLPQAPTVAALGEGETPMVGALPASYDARAEAWPEPAVRDQENCGSCWAFGTVGAAEFNFAKSYNNSRDLSEQFLISCNKDKYGCTGGFTASKYYYDTKAKNQLMPGPVLESDMPYMDGNTGSSKRTNVPCTREIQQGPLVEWNYLVSGWDYGAPSVDAIKAAIYKYGAVTAGVCVDPGWYSYTGGVYSVDAGISYCSGAANHQIVLVGWNDATSSWILRNSWGPTWGEGGYMRIRYGYDLVGQGASYAAFSEPVEAMTNDTMATAYYPPDQGGQIDYTWTGTTAGATVSADDPILSTKLGQGYNTVWYTVTPWVNGVLKVDTIGSDYDTVLAIYKEMPDGTLKRMGLHDNVSSKKTYSKMSRSVKALTTYWIEVASKYEGGGNLYTRVNFKPKAPPHNNRGAARKIPADVTSYTEFWDISKATTSREDFYQWYYNGWWTTYPHHTVWYKFKPDVSGTATITNNSTYPWQITMFYYASGVTSGRQVMPGFPRVVEPGETVQVVPESDPETGKTWPGGLTGGRTYWIGFGSQTYGGPYLMMWNLTYTR</sequence>